<protein>
    <submittedName>
        <fullName evidence="2">DinB family protein</fullName>
    </submittedName>
</protein>
<dbReference type="Gene3D" id="1.20.120.450">
    <property type="entry name" value="dinb family like domain"/>
    <property type="match status" value="1"/>
</dbReference>
<dbReference type="RefSeq" id="WP_111148890.1">
    <property type="nucleotide sequence ID" value="NZ_QKRB01000056.1"/>
</dbReference>
<organism evidence="2 3">
    <name type="scientific">Paenibacillus sambharensis</name>
    <dbReference type="NCBI Taxonomy" id="1803190"/>
    <lineage>
        <taxon>Bacteria</taxon>
        <taxon>Bacillati</taxon>
        <taxon>Bacillota</taxon>
        <taxon>Bacilli</taxon>
        <taxon>Bacillales</taxon>
        <taxon>Paenibacillaceae</taxon>
        <taxon>Paenibacillus</taxon>
    </lineage>
</organism>
<dbReference type="SUPFAM" id="SSF109854">
    <property type="entry name" value="DinB/YfiT-like putative metalloenzymes"/>
    <property type="match status" value="1"/>
</dbReference>
<dbReference type="Proteomes" id="UP000249522">
    <property type="component" value="Unassembled WGS sequence"/>
</dbReference>
<evidence type="ECO:0000313" key="2">
    <source>
        <dbReference type="EMBL" id="PZD93774.1"/>
    </source>
</evidence>
<gene>
    <name evidence="2" type="ORF">DNH61_21465</name>
</gene>
<dbReference type="InterPro" id="IPR024775">
    <property type="entry name" value="DinB-like"/>
</dbReference>
<evidence type="ECO:0000259" key="1">
    <source>
        <dbReference type="Pfam" id="PF12867"/>
    </source>
</evidence>
<dbReference type="AlphaFoldDB" id="A0A2W1LH38"/>
<reference evidence="2 3" key="1">
    <citation type="submission" date="2018-06" db="EMBL/GenBank/DDBJ databases">
        <title>Paenibacillus imtechensis sp. nov.</title>
        <authorList>
            <person name="Pinnaka A.K."/>
            <person name="Singh H."/>
            <person name="Kaur M."/>
        </authorList>
    </citation>
    <scope>NUCLEOTIDE SEQUENCE [LARGE SCALE GENOMIC DNA]</scope>
    <source>
        <strain evidence="2 3">SMB1</strain>
    </source>
</reference>
<sequence length="158" mass="18079">MEHYLFDQMAFVRSQTLRAAGAVTEEAADQIPDGFRNSIRWNLGHIYVVAERIYFQYLGLPMRMPEGFREQFDKGTSPLNQSPSSVPTLAELTELLSSQEERMRQLLSNRMQEQLVPPYTTSLGVTLATPEQFVSFSLFHEGMHLATMKAYLTLLSRK</sequence>
<evidence type="ECO:0000313" key="3">
    <source>
        <dbReference type="Proteomes" id="UP000249522"/>
    </source>
</evidence>
<dbReference type="OrthoDB" id="4295522at2"/>
<feature type="domain" description="DinB-like" evidence="1">
    <location>
        <begin position="10"/>
        <end position="148"/>
    </location>
</feature>
<dbReference type="EMBL" id="QKRB01000056">
    <property type="protein sequence ID" value="PZD93774.1"/>
    <property type="molecule type" value="Genomic_DNA"/>
</dbReference>
<keyword evidence="3" id="KW-1185">Reference proteome</keyword>
<dbReference type="Pfam" id="PF12867">
    <property type="entry name" value="DinB_2"/>
    <property type="match status" value="1"/>
</dbReference>
<comment type="caution">
    <text evidence="2">The sequence shown here is derived from an EMBL/GenBank/DDBJ whole genome shotgun (WGS) entry which is preliminary data.</text>
</comment>
<name>A0A2W1LH38_9BACL</name>
<proteinExistence type="predicted"/>
<accession>A0A2W1LH38</accession>
<dbReference type="InterPro" id="IPR034660">
    <property type="entry name" value="DinB/YfiT-like"/>
</dbReference>